<keyword evidence="11" id="KW-1133">Transmembrane helix</keyword>
<evidence type="ECO:0000256" key="7">
    <source>
        <dbReference type="ARBA" id="ARBA00023212"/>
    </source>
</evidence>
<feature type="region of interest" description="Disordered" evidence="10">
    <location>
        <begin position="78"/>
        <end position="98"/>
    </location>
</feature>
<comment type="subcellular location">
    <subcellularLocation>
        <location evidence="1">Cell projection</location>
        <location evidence="1">Cilium</location>
    </subcellularLocation>
    <subcellularLocation>
        <location evidence="2">Cytoplasm</location>
        <location evidence="2">Cytoskeleton</location>
    </subcellularLocation>
</comment>
<dbReference type="PANTHER" id="PTHR32465">
    <property type="entry name" value="BARDET-BIEDL SYNDROME 2 PROTEIN"/>
    <property type="match status" value="1"/>
</dbReference>
<evidence type="ECO:0000256" key="1">
    <source>
        <dbReference type="ARBA" id="ARBA00004138"/>
    </source>
</evidence>
<keyword evidence="5" id="KW-0378">Hydrolase</keyword>
<evidence type="ECO:0000256" key="8">
    <source>
        <dbReference type="ARBA" id="ARBA00023273"/>
    </source>
</evidence>
<dbReference type="InterPro" id="IPR038487">
    <property type="entry name" value="Mre11_capping_dom"/>
</dbReference>
<keyword evidence="4 9" id="KW-0808">Transferase</keyword>
<evidence type="ECO:0000256" key="3">
    <source>
        <dbReference type="ARBA" id="ARBA00022490"/>
    </source>
</evidence>
<evidence type="ECO:0000256" key="9">
    <source>
        <dbReference type="RuleBase" id="RU003750"/>
    </source>
</evidence>
<dbReference type="Proteomes" id="UP000678499">
    <property type="component" value="Unassembled WGS sequence"/>
</dbReference>
<dbReference type="Gene3D" id="2.130.10.10">
    <property type="entry name" value="YVTN repeat-like/Quinoprotein amine dehydrogenase"/>
    <property type="match status" value="1"/>
</dbReference>
<feature type="region of interest" description="Disordered" evidence="10">
    <location>
        <begin position="551"/>
        <end position="574"/>
    </location>
</feature>
<keyword evidence="11" id="KW-0812">Transmembrane</keyword>
<evidence type="ECO:0000313" key="13">
    <source>
        <dbReference type="EMBL" id="CAD7276972.1"/>
    </source>
</evidence>
<name>A0A7R9BKF5_9CRUS</name>
<feature type="transmembrane region" description="Helical" evidence="11">
    <location>
        <begin position="1213"/>
        <end position="1231"/>
    </location>
</feature>
<dbReference type="InterPro" id="IPR015943">
    <property type="entry name" value="WD40/YVTN_repeat-like_dom_sf"/>
</dbReference>
<dbReference type="Pfam" id="PF01066">
    <property type="entry name" value="CDP-OH_P_transf"/>
    <property type="match status" value="1"/>
</dbReference>
<keyword evidence="6" id="KW-0969">Cilium</keyword>
<dbReference type="GO" id="GO:0008654">
    <property type="term" value="P:phospholipid biosynthetic process"/>
    <property type="evidence" value="ECO:0007669"/>
    <property type="project" value="InterPro"/>
</dbReference>
<dbReference type="InterPro" id="IPR043130">
    <property type="entry name" value="CDP-OH_PTrfase_TM_dom"/>
</dbReference>
<dbReference type="Pfam" id="PF10238">
    <property type="entry name" value="Eapp_C"/>
    <property type="match status" value="1"/>
</dbReference>
<proteinExistence type="inferred from homology"/>
<gene>
    <name evidence="13" type="ORF">NMOB1V02_LOCUS4715</name>
</gene>
<keyword evidence="14" id="KW-1185">Reference proteome</keyword>
<dbReference type="Gene3D" id="1.20.120.1760">
    <property type="match status" value="1"/>
</dbReference>
<dbReference type="GO" id="GO:0034464">
    <property type="term" value="C:BBSome"/>
    <property type="evidence" value="ECO:0007669"/>
    <property type="project" value="InterPro"/>
</dbReference>
<dbReference type="SUPFAM" id="SSF50998">
    <property type="entry name" value="Quinoprotein alcohol dehydrogenase-like"/>
    <property type="match status" value="1"/>
</dbReference>
<dbReference type="InterPro" id="IPR007281">
    <property type="entry name" value="Mre11_DNA-bd"/>
</dbReference>
<dbReference type="GO" id="GO:0005634">
    <property type="term" value="C:nucleus"/>
    <property type="evidence" value="ECO:0007669"/>
    <property type="project" value="InterPro"/>
</dbReference>
<dbReference type="InterPro" id="IPR029429">
    <property type="entry name" value="BBS2_Mid"/>
</dbReference>
<dbReference type="InterPro" id="IPR029333">
    <property type="entry name" value="BBS2_GAE_dom"/>
</dbReference>
<dbReference type="GO" id="GO:0016020">
    <property type="term" value="C:membrane"/>
    <property type="evidence" value="ECO:0007669"/>
    <property type="project" value="InterPro"/>
</dbReference>
<feature type="region of interest" description="Disordered" evidence="10">
    <location>
        <begin position="175"/>
        <end position="209"/>
    </location>
</feature>
<dbReference type="GO" id="GO:1905515">
    <property type="term" value="P:non-motile cilium assembly"/>
    <property type="evidence" value="ECO:0007669"/>
    <property type="project" value="InterPro"/>
</dbReference>
<evidence type="ECO:0000256" key="5">
    <source>
        <dbReference type="ARBA" id="ARBA00022801"/>
    </source>
</evidence>
<evidence type="ECO:0000256" key="4">
    <source>
        <dbReference type="ARBA" id="ARBA00022679"/>
    </source>
</evidence>
<dbReference type="InterPro" id="IPR029052">
    <property type="entry name" value="Metallo-depent_PP-like"/>
</dbReference>
<dbReference type="Gene3D" id="3.60.21.10">
    <property type="match status" value="1"/>
</dbReference>
<dbReference type="InterPro" id="IPR016616">
    <property type="entry name" value="Bardet-Biedl_syndrome_2_prot"/>
</dbReference>
<feature type="compositionally biased region" description="Basic residues" evidence="10">
    <location>
        <begin position="1888"/>
        <end position="1916"/>
    </location>
</feature>
<dbReference type="GO" id="GO:0016787">
    <property type="term" value="F:hydrolase activity"/>
    <property type="evidence" value="ECO:0007669"/>
    <property type="project" value="UniProtKB-KW"/>
</dbReference>
<dbReference type="InterPro" id="IPR048254">
    <property type="entry name" value="CDP_ALCOHOL_P_TRANSF_CS"/>
</dbReference>
<evidence type="ECO:0000259" key="12">
    <source>
        <dbReference type="SMART" id="SM01347"/>
    </source>
</evidence>
<evidence type="ECO:0000256" key="6">
    <source>
        <dbReference type="ARBA" id="ARBA00023069"/>
    </source>
</evidence>
<dbReference type="Pfam" id="PF23351">
    <property type="entry name" value="BBS2_CtH"/>
    <property type="match status" value="1"/>
</dbReference>
<dbReference type="Pfam" id="PF23353">
    <property type="entry name" value="BBS2_hp"/>
    <property type="match status" value="1"/>
</dbReference>
<dbReference type="InterPro" id="IPR055379">
    <property type="entry name" value="BBS2_pf_dom"/>
</dbReference>
<keyword evidence="11" id="KW-0472">Membrane</keyword>
<dbReference type="Pfam" id="PF14782">
    <property type="entry name" value="BBS2_GAE"/>
    <property type="match status" value="1"/>
</dbReference>
<dbReference type="GO" id="GO:0030145">
    <property type="term" value="F:manganese ion binding"/>
    <property type="evidence" value="ECO:0007669"/>
    <property type="project" value="InterPro"/>
</dbReference>
<feature type="compositionally biased region" description="Polar residues" evidence="10">
    <location>
        <begin position="561"/>
        <end position="574"/>
    </location>
</feature>
<feature type="transmembrane region" description="Helical" evidence="11">
    <location>
        <begin position="1172"/>
        <end position="1193"/>
    </location>
</feature>
<dbReference type="InterPro" id="IPR029430">
    <property type="entry name" value="BBS2_N"/>
</dbReference>
<dbReference type="FunFam" id="1.20.120.1760:FF:000016">
    <property type="entry name" value="ethanolaminephosphotransferase 1"/>
    <property type="match status" value="1"/>
</dbReference>
<dbReference type="EMBL" id="CAJPEX010000762">
    <property type="protein sequence ID" value="CAG0917124.1"/>
    <property type="molecule type" value="Genomic_DNA"/>
</dbReference>
<sequence length="1923" mass="215798">MDLDFGHDSDSSDGEERAFSSDEEDDDVVSLLRRASKYGALPNTRSSAFGNDEEESFEDEVGKEFDATFALVEQDAGLKRKAPKKDRGDPLYDPLKDDDDQAWVDARRRRCLPRSEQSSVHKKLPHSDAVLNCPCCMTMLCLDCQRHEKYKNQYRAMFVFNCSIDFEQTLTVPKEPEEVKKRRKRKRKRDAVAPSENLPTSEPGPSVVADASGDQFHSVKCSTCGTKVAVYDSDEGSVMEANYSLNLNLAVLPGKVSIGLFNGVNPSLCGATAAEKVFIHSPHYKLGSTGERLSASADRLKDVTFLNINQPVRAILAGKIRNTDTKDTIFVGTPYNLLAYDVFNNADVFHKEVPDGVSAMALGNLGDFEDPLVFVGGNCAIQGFDSSGNDPFWTVTGDNVSSLTLMDFDGDGTKELIVGSEDFQIRAFKKDEILAEILETDAVINLTSLGESQFGYGLSNGTVGIYDRSQRSWRIKSKNQVTCLEGFDIDGDGVPELISGWSNGKLDARNSRTGEVIFKDLMKSSVAGICVADYRLDGRPQLICTSSSGQVKGFSPHSGKDPSSASSLTANMEQETVRELSQHKQQLLLELKNYRSTRAGLEAPSAARDEAGVIPANTQLQTGLALNLGNAKIKPHVELALATTNKTVLRSVLVFAEGVFDGESLIIHPLSSSPSGANLGLEPKSAVRVPIFPPRDAPIDLHIKALVGQLNSKSFHVFELTRQVPRFGMYAPWPLASNDTGRNWVKLRDPRGCVKFKIAERIKRVAMWLSQNFLLPEDVEVPDGATDLARSFLALRCYDILESGVMADFPLENDKVEKLLKTADEMHSTGCRLNAQMADHSGVIKSLIVRAEDARILGHWDSMRKWYMELMGLNRELMAGHKVRLNHHQELTSCLKQLNQIVQKSAKLRVGKFKSDVVNGCREAIKSNNVKSFVKDWFTPFLPLFFSVDHRTTMKFLTAEQLAGFESYKYSALDTNPLSVYVIHPFWNCVVELLPQWVAPNLLTLSGFLCVMGNFLLLSYFDNDFFASSDDHPQFPPVPKWIWLIVAINVFLAHTLDGIDGKQARRTKTSGPLGELFDHGLDSWTTVFIPTCLYSVFGRSDFSISPWRMYFCLWNVFACFFLSHWEKYNTGCLFLPWGYDYSMVSSMIVFFLTFVAGHGIWKFEVPIAGQAVPAGGLFELLMYVGSLGLTLPMALWNCRLIVHQMCGTRCNTFNITLVPLMLGAFVVALVPQSVEIEYVMLQLTAAVVTLYHLFYGVCVVSASNVQSFQHHGIPYKKERGLTIGRQCLKKKHPRKTGGKLGATQKDVVIFDFRFMAEVFNVKKMSEKSDKQADFRILIATDNHLGAWESHPRLHTDSFNTFEEILVIGKREKVDFLLLGGDLFHENRPSKRTMVNCMNALARYCRGDAPIYMKLISDASENFKGAVNPIPNWEDPNLNISLPIFSIHGNHDDPTGLDSYCALDELGAAGLINYIGRVCDFNREIVLSPVLLKKGNTTIALYGMSAMRDERVRIIRHSEPTFNILVLHQNRVKHTEARYMPETFLDFRDGDNPFFHLVVWGHEHECKLSVETAVNDAYYILQPGSSVPTSFCPGEAVEKRVFVLSVSGQDFNVTHRRLQTVRPMIHKTLVQKDLYDETDLDMDQARKEVEANLKKAIEKALEDAQALLTGHSKQPTMPVIRFNIEYEENFLFDPIRFGFLFSEEVANFDSMILIKKVSKKSRFRDPRGTTEKIRMDYRDYTEYGPELLEELVEEVFKKAPEKFQLRFIDSRLMTRAFNSYLLREDESMGDYVQSERKFSLDFFEKLKISPDIGEEKIREYLDEFRAKRKIEVQAECTKLKEAGPSAPVAGEEDGEFTTTTAGNNRTNDDVSVLNSDTDEDDDGDEAFNVRRRPAAAGRQKRQPAARGSTRGRGRGAARKQCEIL</sequence>
<dbReference type="PROSITE" id="PS00379">
    <property type="entry name" value="CDP_ALCOHOL_P_TRANSF"/>
    <property type="match status" value="1"/>
</dbReference>
<protein>
    <recommendedName>
        <fullName evidence="12">Mre11 DNA-binding domain-containing protein</fullName>
    </recommendedName>
</protein>
<feature type="compositionally biased region" description="Basic and acidic residues" evidence="10">
    <location>
        <begin position="1"/>
        <end position="20"/>
    </location>
</feature>
<dbReference type="Pfam" id="PF00149">
    <property type="entry name" value="Metallophos"/>
    <property type="match status" value="1"/>
</dbReference>
<dbReference type="InterPro" id="IPR004843">
    <property type="entry name" value="Calcineurin-like_PHP"/>
</dbReference>
<dbReference type="InterPro" id="IPR055380">
    <property type="entry name" value="BBS2_hp_dom"/>
</dbReference>
<dbReference type="InterPro" id="IPR041796">
    <property type="entry name" value="Mre11_N"/>
</dbReference>
<dbReference type="GO" id="GO:0016780">
    <property type="term" value="F:phosphotransferase activity, for other substituted phosphate groups"/>
    <property type="evidence" value="ECO:0007669"/>
    <property type="project" value="InterPro"/>
</dbReference>
<dbReference type="SMART" id="SM01347">
    <property type="entry name" value="Mre11_DNA_bind"/>
    <property type="match status" value="1"/>
</dbReference>
<dbReference type="Gene3D" id="3.30.110.110">
    <property type="entry name" value="Mre11, capping domain"/>
    <property type="match status" value="1"/>
</dbReference>
<feature type="region of interest" description="Disordered" evidence="10">
    <location>
        <begin position="1840"/>
        <end position="1923"/>
    </location>
</feature>
<evidence type="ECO:0000256" key="10">
    <source>
        <dbReference type="SAM" id="MobiDB-lite"/>
    </source>
</evidence>
<dbReference type="SUPFAM" id="SSF56300">
    <property type="entry name" value="Metallo-dependent phosphatases"/>
    <property type="match status" value="1"/>
</dbReference>
<keyword evidence="3" id="KW-0963">Cytoplasm</keyword>
<feature type="compositionally biased region" description="Polar residues" evidence="10">
    <location>
        <begin position="1855"/>
        <end position="1864"/>
    </location>
</feature>
<dbReference type="GO" id="GO:0036064">
    <property type="term" value="C:ciliary basal body"/>
    <property type="evidence" value="ECO:0007669"/>
    <property type="project" value="TreeGrafter"/>
</dbReference>
<evidence type="ECO:0000256" key="2">
    <source>
        <dbReference type="ARBA" id="ARBA00004245"/>
    </source>
</evidence>
<dbReference type="Pfam" id="PF14783">
    <property type="entry name" value="BBS2_Mid"/>
    <property type="match status" value="1"/>
</dbReference>
<dbReference type="GO" id="GO:0004519">
    <property type="term" value="F:endonuclease activity"/>
    <property type="evidence" value="ECO:0007669"/>
    <property type="project" value="InterPro"/>
</dbReference>
<dbReference type="InterPro" id="IPR000462">
    <property type="entry name" value="CDP-OH_P_trans"/>
</dbReference>
<dbReference type="OrthoDB" id="2120021at2759"/>
<dbReference type="PANTHER" id="PTHR32465:SF0">
    <property type="entry name" value="BARDET-BIEDL SYNDROME 2 PROTEIN"/>
    <property type="match status" value="1"/>
</dbReference>
<dbReference type="EMBL" id="OA882799">
    <property type="protein sequence ID" value="CAD7276972.1"/>
    <property type="molecule type" value="Genomic_DNA"/>
</dbReference>
<dbReference type="InterPro" id="IPR019370">
    <property type="entry name" value="E2F-assoc_phosphoprotein"/>
</dbReference>
<feature type="region of interest" description="Disordered" evidence="10">
    <location>
        <begin position="1"/>
        <end position="27"/>
    </location>
</feature>
<feature type="transmembrane region" description="Helical" evidence="11">
    <location>
        <begin position="1107"/>
        <end position="1125"/>
    </location>
</feature>
<dbReference type="Pfam" id="PF14781">
    <property type="entry name" value="BBS2_N"/>
    <property type="match status" value="1"/>
</dbReference>
<feature type="region of interest" description="Disordered" evidence="10">
    <location>
        <begin position="41"/>
        <end position="61"/>
    </location>
</feature>
<feature type="domain" description="Mre11 DNA-binding" evidence="12">
    <location>
        <begin position="1610"/>
        <end position="1779"/>
    </location>
</feature>
<keyword evidence="7" id="KW-0206">Cytoskeleton</keyword>
<dbReference type="CDD" id="cd00840">
    <property type="entry name" value="MPP_Mre11_N"/>
    <property type="match status" value="1"/>
</dbReference>
<comment type="similarity">
    <text evidence="9">Belongs to the CDP-alcohol phosphatidyltransferase class-I family.</text>
</comment>
<dbReference type="InterPro" id="IPR011047">
    <property type="entry name" value="Quinoprotein_ADH-like_sf"/>
</dbReference>
<evidence type="ECO:0000313" key="14">
    <source>
        <dbReference type="Proteomes" id="UP000678499"/>
    </source>
</evidence>
<dbReference type="GO" id="GO:0031514">
    <property type="term" value="C:motile cilium"/>
    <property type="evidence" value="ECO:0007669"/>
    <property type="project" value="TreeGrafter"/>
</dbReference>
<dbReference type="Pfam" id="PF23350">
    <property type="entry name" value="BBS2_pf"/>
    <property type="match status" value="1"/>
</dbReference>
<dbReference type="GO" id="GO:0043005">
    <property type="term" value="C:neuron projection"/>
    <property type="evidence" value="ECO:0007669"/>
    <property type="project" value="TreeGrafter"/>
</dbReference>
<reference evidence="13" key="1">
    <citation type="submission" date="2020-11" db="EMBL/GenBank/DDBJ databases">
        <authorList>
            <person name="Tran Van P."/>
        </authorList>
    </citation>
    <scope>NUCLEOTIDE SEQUENCE</scope>
</reference>
<keyword evidence="8" id="KW-0966">Cell projection</keyword>
<evidence type="ECO:0000256" key="11">
    <source>
        <dbReference type="SAM" id="Phobius"/>
    </source>
</evidence>
<feature type="compositionally biased region" description="Acidic residues" evidence="10">
    <location>
        <begin position="1875"/>
        <end position="1884"/>
    </location>
</feature>
<organism evidence="13">
    <name type="scientific">Notodromas monacha</name>
    <dbReference type="NCBI Taxonomy" id="399045"/>
    <lineage>
        <taxon>Eukaryota</taxon>
        <taxon>Metazoa</taxon>
        <taxon>Ecdysozoa</taxon>
        <taxon>Arthropoda</taxon>
        <taxon>Crustacea</taxon>
        <taxon>Oligostraca</taxon>
        <taxon>Ostracoda</taxon>
        <taxon>Podocopa</taxon>
        <taxon>Podocopida</taxon>
        <taxon>Cypridocopina</taxon>
        <taxon>Cypridoidea</taxon>
        <taxon>Cyprididae</taxon>
        <taxon>Notodromas</taxon>
    </lineage>
</organism>
<accession>A0A7R9BKF5</accession>
<dbReference type="Pfam" id="PF04152">
    <property type="entry name" value="Mre11_DNA_bind"/>
    <property type="match status" value="1"/>
</dbReference>
<dbReference type="GO" id="GO:0006302">
    <property type="term" value="P:double-strand break repair"/>
    <property type="evidence" value="ECO:0007669"/>
    <property type="project" value="InterPro"/>
</dbReference>
<dbReference type="InterPro" id="IPR055381">
    <property type="entry name" value="BBS2_CtH_dom"/>
</dbReference>
<feature type="transmembrane region" description="Helical" evidence="11">
    <location>
        <begin position="1137"/>
        <end position="1160"/>
    </location>
</feature>